<keyword evidence="3" id="KW-1185">Reference proteome</keyword>
<evidence type="ECO:0000256" key="1">
    <source>
        <dbReference type="SAM" id="Phobius"/>
    </source>
</evidence>
<evidence type="ECO:0000313" key="2">
    <source>
        <dbReference type="EMBL" id="GAA3720052.1"/>
    </source>
</evidence>
<accession>A0ABP7EJ93</accession>
<feature type="transmembrane region" description="Helical" evidence="1">
    <location>
        <begin position="41"/>
        <end position="63"/>
    </location>
</feature>
<keyword evidence="1" id="KW-0812">Transmembrane</keyword>
<proteinExistence type="predicted"/>
<organism evidence="2 3">
    <name type="scientific">Microlunatus aurantiacus</name>
    <dbReference type="NCBI Taxonomy" id="446786"/>
    <lineage>
        <taxon>Bacteria</taxon>
        <taxon>Bacillati</taxon>
        <taxon>Actinomycetota</taxon>
        <taxon>Actinomycetes</taxon>
        <taxon>Propionibacteriales</taxon>
        <taxon>Propionibacteriaceae</taxon>
        <taxon>Microlunatus</taxon>
    </lineage>
</organism>
<sequence length="121" mass="14094">MTDDAKPGSDRDLPATPDQEVYLEISRQQDFLELRRRYARFAFPATAAFMVWYITYVICNNWARDFMNTPVIGHINVALVFGLLQFVSTFLIAWLYSRHAARSLDPLSTRIREEFEGRTGR</sequence>
<dbReference type="PANTHER" id="PTHR38441:SF1">
    <property type="entry name" value="MEMBRANE PROTEIN"/>
    <property type="match status" value="1"/>
</dbReference>
<keyword evidence="1" id="KW-0472">Membrane</keyword>
<comment type="caution">
    <text evidence="2">The sequence shown here is derived from an EMBL/GenBank/DDBJ whole genome shotgun (WGS) entry which is preliminary data.</text>
</comment>
<keyword evidence="1" id="KW-1133">Transmembrane helix</keyword>
<evidence type="ECO:0000313" key="3">
    <source>
        <dbReference type="Proteomes" id="UP001500051"/>
    </source>
</evidence>
<dbReference type="Proteomes" id="UP001500051">
    <property type="component" value="Unassembled WGS sequence"/>
</dbReference>
<dbReference type="PANTHER" id="PTHR38441">
    <property type="entry name" value="INTEGRAL MEMBRANE PROTEIN-RELATED"/>
    <property type="match status" value="1"/>
</dbReference>
<dbReference type="EMBL" id="BAAAYX010000035">
    <property type="protein sequence ID" value="GAA3720052.1"/>
    <property type="molecule type" value="Genomic_DNA"/>
</dbReference>
<dbReference type="InterPro" id="IPR007436">
    <property type="entry name" value="DUF485"/>
</dbReference>
<dbReference type="Pfam" id="PF04341">
    <property type="entry name" value="DUF485"/>
    <property type="match status" value="1"/>
</dbReference>
<gene>
    <name evidence="2" type="ORF">GCM10022204_45210</name>
</gene>
<feature type="transmembrane region" description="Helical" evidence="1">
    <location>
        <begin position="75"/>
        <end position="96"/>
    </location>
</feature>
<dbReference type="RefSeq" id="WP_344814734.1">
    <property type="nucleotide sequence ID" value="NZ_BAAAYX010000035.1"/>
</dbReference>
<name>A0ABP7EJ93_9ACTN</name>
<protein>
    <submittedName>
        <fullName evidence="2">DUF485 domain-containing protein</fullName>
    </submittedName>
</protein>
<reference evidence="3" key="1">
    <citation type="journal article" date="2019" name="Int. J. Syst. Evol. Microbiol.">
        <title>The Global Catalogue of Microorganisms (GCM) 10K type strain sequencing project: providing services to taxonomists for standard genome sequencing and annotation.</title>
        <authorList>
            <consortium name="The Broad Institute Genomics Platform"/>
            <consortium name="The Broad Institute Genome Sequencing Center for Infectious Disease"/>
            <person name="Wu L."/>
            <person name="Ma J."/>
        </authorList>
    </citation>
    <scope>NUCLEOTIDE SEQUENCE [LARGE SCALE GENOMIC DNA]</scope>
    <source>
        <strain evidence="3">JCM 16548</strain>
    </source>
</reference>